<evidence type="ECO:0000313" key="1">
    <source>
        <dbReference type="EMBL" id="CDA70566.1"/>
    </source>
</evidence>
<gene>
    <name evidence="1" type="ORF">BN509_01632</name>
</gene>
<evidence type="ECO:0008006" key="3">
    <source>
        <dbReference type="Google" id="ProtNLM"/>
    </source>
</evidence>
<dbReference type="AlphaFoldDB" id="R6CGG0"/>
<comment type="caution">
    <text evidence="1">The sequence shown here is derived from an EMBL/GenBank/DDBJ whole genome shotgun (WGS) entry which is preliminary data.</text>
</comment>
<reference evidence="1" key="1">
    <citation type="submission" date="2012-11" db="EMBL/GenBank/DDBJ databases">
        <title>Dependencies among metagenomic species, viruses, plasmids and units of genetic variation.</title>
        <authorList>
            <person name="Nielsen H.B."/>
            <person name="Almeida M."/>
            <person name="Juncker A.S."/>
            <person name="Rasmussen S."/>
            <person name="Li J."/>
            <person name="Sunagawa S."/>
            <person name="Plichta D."/>
            <person name="Gautier L."/>
            <person name="Le Chatelier E."/>
            <person name="Peletier E."/>
            <person name="Bonde I."/>
            <person name="Nielsen T."/>
            <person name="Manichanh C."/>
            <person name="Arumugam M."/>
            <person name="Batto J."/>
            <person name="Santos M.B.Q.D."/>
            <person name="Blom N."/>
            <person name="Borruel N."/>
            <person name="Burgdorf K.S."/>
            <person name="Boumezbeur F."/>
            <person name="Casellas F."/>
            <person name="Dore J."/>
            <person name="Guarner F."/>
            <person name="Hansen T."/>
            <person name="Hildebrand F."/>
            <person name="Kaas R.S."/>
            <person name="Kennedy S."/>
            <person name="Kristiansen K."/>
            <person name="Kultima J.R."/>
            <person name="Leonard P."/>
            <person name="Levenez F."/>
            <person name="Lund O."/>
            <person name="Moumen B."/>
            <person name="Le Paslier D."/>
            <person name="Pons N."/>
            <person name="Pedersen O."/>
            <person name="Prifti E."/>
            <person name="Qin J."/>
            <person name="Raes J."/>
            <person name="Tap J."/>
            <person name="Tims S."/>
            <person name="Ussery D.W."/>
            <person name="Yamada T."/>
            <person name="MetaHit consortium"/>
            <person name="Renault P."/>
            <person name="Sicheritz-Ponten T."/>
            <person name="Bork P."/>
            <person name="Wang J."/>
            <person name="Brunak S."/>
            <person name="Ehrlich S.D."/>
        </authorList>
    </citation>
    <scope>NUCLEOTIDE SEQUENCE [LARGE SCALE GENOMIC DNA]</scope>
</reference>
<evidence type="ECO:0000313" key="2">
    <source>
        <dbReference type="Proteomes" id="UP000018362"/>
    </source>
</evidence>
<sequence length="86" mass="9819">MGATDDEVYGLAIHYYLEDELDADLHFTNSVSIVSNQFIDLTEEEKAEAKQAAIAQYQREQLSKMQSRKKKVSISKTDVQPSLFDF</sequence>
<organism evidence="1 2">
    <name type="scientific">Phocaeicola coprocola CAG:162</name>
    <dbReference type="NCBI Taxonomy" id="1263040"/>
    <lineage>
        <taxon>Bacteria</taxon>
        <taxon>Pseudomonadati</taxon>
        <taxon>Bacteroidota</taxon>
        <taxon>Bacteroidia</taxon>
        <taxon>Bacteroidales</taxon>
        <taxon>Bacteroidaceae</taxon>
        <taxon>Phocaeicola</taxon>
    </lineage>
</organism>
<name>R6CGG0_9BACT</name>
<dbReference type="Proteomes" id="UP000018362">
    <property type="component" value="Unassembled WGS sequence"/>
</dbReference>
<dbReference type="Pfam" id="PF14058">
    <property type="entry name" value="PcfK"/>
    <property type="match status" value="1"/>
</dbReference>
<accession>R6CGG0</accession>
<proteinExistence type="predicted"/>
<protein>
    <recommendedName>
        <fullName evidence="3">PcfK-like protein</fullName>
    </recommendedName>
</protein>
<dbReference type="InterPro" id="IPR025624">
    <property type="entry name" value="PcfK"/>
</dbReference>
<dbReference type="EMBL" id="CBCJ010000072">
    <property type="protein sequence ID" value="CDA70566.1"/>
    <property type="molecule type" value="Genomic_DNA"/>
</dbReference>